<evidence type="ECO:0000259" key="7">
    <source>
        <dbReference type="Pfam" id="PF01292"/>
    </source>
</evidence>
<feature type="domain" description="Cytochrome b561 bacterial/Ni-hydrogenase" evidence="7">
    <location>
        <begin position="9"/>
        <end position="183"/>
    </location>
</feature>
<comment type="caution">
    <text evidence="8">The sequence shown here is derived from an EMBL/GenBank/DDBJ whole genome shotgun (WGS) entry which is preliminary data.</text>
</comment>
<evidence type="ECO:0000313" key="8">
    <source>
        <dbReference type="EMBL" id="HIZ90369.1"/>
    </source>
</evidence>
<organism evidence="8 9">
    <name type="scientific">Candidatus Mucispirillum faecigallinarum</name>
    <dbReference type="NCBI Taxonomy" id="2838699"/>
    <lineage>
        <taxon>Bacteria</taxon>
        <taxon>Pseudomonadati</taxon>
        <taxon>Deferribacterota</taxon>
        <taxon>Deferribacteres</taxon>
        <taxon>Deferribacterales</taxon>
        <taxon>Mucispirillaceae</taxon>
        <taxon>Mucispirillum</taxon>
    </lineage>
</organism>
<sequence length="210" mass="23988">MSNEKYVQRFSKYIVIAHWTNAISFIMLVLTGLPLFLGINMPDVLQIIHRVFAVTFLLPTPFMILMDRKGFTQWTKNVLSWKSYDFKFLASFPLELIGKAKNVPKQDFFNGGQKLNSVLTILGAITMVITGFIMWFKELFPVEVVRWAYPVHDAGMAVMVAVIIGHIYLSVGHPASRPSFMGMTKGVVPESYAKAHHGRWYDELKEKNEI</sequence>
<dbReference type="GO" id="GO:0009326">
    <property type="term" value="C:formate dehydrogenase complex"/>
    <property type="evidence" value="ECO:0007669"/>
    <property type="project" value="TreeGrafter"/>
</dbReference>
<dbReference type="InterPro" id="IPR016174">
    <property type="entry name" value="Di-haem_cyt_TM"/>
</dbReference>
<feature type="transmembrane region" description="Helical" evidence="6">
    <location>
        <begin position="156"/>
        <end position="175"/>
    </location>
</feature>
<keyword evidence="3 6" id="KW-0812">Transmembrane</keyword>
<dbReference type="EMBL" id="DXAQ01000157">
    <property type="protein sequence ID" value="HIZ90369.1"/>
    <property type="molecule type" value="Genomic_DNA"/>
</dbReference>
<dbReference type="AlphaFoldDB" id="A0A9D2GWB8"/>
<reference evidence="8" key="1">
    <citation type="journal article" date="2021" name="PeerJ">
        <title>Extensive microbial diversity within the chicken gut microbiome revealed by metagenomics and culture.</title>
        <authorList>
            <person name="Gilroy R."/>
            <person name="Ravi A."/>
            <person name="Getino M."/>
            <person name="Pursley I."/>
            <person name="Horton D.L."/>
            <person name="Alikhan N.F."/>
            <person name="Baker D."/>
            <person name="Gharbi K."/>
            <person name="Hall N."/>
            <person name="Watson M."/>
            <person name="Adriaenssens E.M."/>
            <person name="Foster-Nyarko E."/>
            <person name="Jarju S."/>
            <person name="Secka A."/>
            <person name="Antonio M."/>
            <person name="Oren A."/>
            <person name="Chaudhuri R.R."/>
            <person name="La Ragione R."/>
            <person name="Hildebrand F."/>
            <person name="Pallen M.J."/>
        </authorList>
    </citation>
    <scope>NUCLEOTIDE SEQUENCE</scope>
    <source>
        <strain evidence="8">ChiW4-1371</strain>
    </source>
</reference>
<feature type="transmembrane region" description="Helical" evidence="6">
    <location>
        <begin position="115"/>
        <end position="136"/>
    </location>
</feature>
<proteinExistence type="predicted"/>
<keyword evidence="4 6" id="KW-1133">Transmembrane helix</keyword>
<dbReference type="GO" id="GO:0009055">
    <property type="term" value="F:electron transfer activity"/>
    <property type="evidence" value="ECO:0007669"/>
    <property type="project" value="InterPro"/>
</dbReference>
<feature type="transmembrane region" description="Helical" evidence="6">
    <location>
        <begin position="47"/>
        <end position="66"/>
    </location>
</feature>
<dbReference type="GO" id="GO:0036397">
    <property type="term" value="F:formate dehydrogenase (quinone) activity"/>
    <property type="evidence" value="ECO:0007669"/>
    <property type="project" value="TreeGrafter"/>
</dbReference>
<dbReference type="Gene3D" id="1.20.950.20">
    <property type="entry name" value="Transmembrane di-heme cytochromes, Chain C"/>
    <property type="match status" value="1"/>
</dbReference>
<dbReference type="GO" id="GO:0015944">
    <property type="term" value="P:formate oxidation"/>
    <property type="evidence" value="ECO:0007669"/>
    <property type="project" value="TreeGrafter"/>
</dbReference>
<dbReference type="Proteomes" id="UP000824176">
    <property type="component" value="Unassembled WGS sequence"/>
</dbReference>
<dbReference type="GO" id="GO:0022904">
    <property type="term" value="P:respiratory electron transport chain"/>
    <property type="evidence" value="ECO:0007669"/>
    <property type="project" value="InterPro"/>
</dbReference>
<dbReference type="SUPFAM" id="SSF81342">
    <property type="entry name" value="Transmembrane di-heme cytochromes"/>
    <property type="match status" value="1"/>
</dbReference>
<dbReference type="PANTHER" id="PTHR30074">
    <property type="entry name" value="FORMATE DEHYDROGENASE, NITRATE-INDUCIBLE, CYTOCHROME B556 FDN SUBUNIT"/>
    <property type="match status" value="1"/>
</dbReference>
<dbReference type="Pfam" id="PF01292">
    <property type="entry name" value="Ni_hydr_CYTB"/>
    <property type="match status" value="1"/>
</dbReference>
<evidence type="ECO:0000256" key="6">
    <source>
        <dbReference type="SAM" id="Phobius"/>
    </source>
</evidence>
<gene>
    <name evidence="8" type="ORF">H9804_10520</name>
</gene>
<comment type="subcellular location">
    <subcellularLocation>
        <location evidence="1">Cell membrane</location>
        <topology evidence="1">Multi-pass membrane protein</topology>
    </subcellularLocation>
</comment>
<evidence type="ECO:0000256" key="1">
    <source>
        <dbReference type="ARBA" id="ARBA00004651"/>
    </source>
</evidence>
<accession>A0A9D2GWB8</accession>
<dbReference type="InterPro" id="IPR051817">
    <property type="entry name" value="FDH_cytochrome_b556_subunit"/>
</dbReference>
<feature type="transmembrane region" description="Helical" evidence="6">
    <location>
        <begin position="21"/>
        <end position="41"/>
    </location>
</feature>
<reference evidence="8" key="2">
    <citation type="submission" date="2021-04" db="EMBL/GenBank/DDBJ databases">
        <authorList>
            <person name="Gilroy R."/>
        </authorList>
    </citation>
    <scope>NUCLEOTIDE SEQUENCE</scope>
    <source>
        <strain evidence="8">ChiW4-1371</strain>
    </source>
</reference>
<evidence type="ECO:0000256" key="5">
    <source>
        <dbReference type="ARBA" id="ARBA00023136"/>
    </source>
</evidence>
<protein>
    <submittedName>
        <fullName evidence="8">Cytochrome b/b6 domain-containing protein</fullName>
    </submittedName>
</protein>
<dbReference type="GO" id="GO:0009061">
    <property type="term" value="P:anaerobic respiration"/>
    <property type="evidence" value="ECO:0007669"/>
    <property type="project" value="TreeGrafter"/>
</dbReference>
<keyword evidence="2" id="KW-1003">Cell membrane</keyword>
<evidence type="ECO:0000256" key="3">
    <source>
        <dbReference type="ARBA" id="ARBA00022692"/>
    </source>
</evidence>
<evidence type="ECO:0000256" key="4">
    <source>
        <dbReference type="ARBA" id="ARBA00022989"/>
    </source>
</evidence>
<keyword evidence="5 6" id="KW-0472">Membrane</keyword>
<name>A0A9D2GWB8_9BACT</name>
<evidence type="ECO:0000313" key="9">
    <source>
        <dbReference type="Proteomes" id="UP000824176"/>
    </source>
</evidence>
<evidence type="ECO:0000256" key="2">
    <source>
        <dbReference type="ARBA" id="ARBA00022475"/>
    </source>
</evidence>
<dbReference type="GO" id="GO:0005886">
    <property type="term" value="C:plasma membrane"/>
    <property type="evidence" value="ECO:0007669"/>
    <property type="project" value="UniProtKB-SubCell"/>
</dbReference>
<dbReference type="InterPro" id="IPR011577">
    <property type="entry name" value="Cyt_b561_bac/Ni-Hgenase"/>
</dbReference>
<dbReference type="PANTHER" id="PTHR30074:SF6">
    <property type="entry name" value="FORMATE DEHYDROGENASE GAMMA SUBUNIT"/>
    <property type="match status" value="1"/>
</dbReference>